<dbReference type="PANTHER" id="PTHR23236:SF11">
    <property type="entry name" value="EUKARYOTIC TRANSLATION INITIATION FACTOR 4H"/>
    <property type="match status" value="1"/>
</dbReference>
<gene>
    <name evidence="5" type="ORF">TOPH_05899</name>
</gene>
<feature type="region of interest" description="Disordered" evidence="3">
    <location>
        <begin position="311"/>
        <end position="336"/>
    </location>
</feature>
<evidence type="ECO:0000256" key="3">
    <source>
        <dbReference type="SAM" id="MobiDB-lite"/>
    </source>
</evidence>
<dbReference type="PANTHER" id="PTHR23236">
    <property type="entry name" value="EUKARYOTIC TRANSLATION INITIATION FACTOR 4B/4H"/>
    <property type="match status" value="1"/>
</dbReference>
<feature type="domain" description="RRM" evidence="4">
    <location>
        <begin position="338"/>
        <end position="420"/>
    </location>
</feature>
<feature type="compositionally biased region" description="Low complexity" evidence="3">
    <location>
        <begin position="158"/>
        <end position="169"/>
    </location>
</feature>
<dbReference type="GO" id="GO:0003723">
    <property type="term" value="F:RNA binding"/>
    <property type="evidence" value="ECO:0007669"/>
    <property type="project" value="UniProtKB-UniRule"/>
</dbReference>
<dbReference type="AlphaFoldDB" id="A0A0L0N5Y6"/>
<reference evidence="5 6" key="1">
    <citation type="journal article" date="2015" name="BMC Genomics">
        <title>The genome of the truffle-parasite Tolypocladium ophioglossoides and the evolution of antifungal peptaibiotics.</title>
        <authorList>
            <person name="Quandt C.A."/>
            <person name="Bushley K.E."/>
            <person name="Spatafora J.W."/>
        </authorList>
    </citation>
    <scope>NUCLEOTIDE SEQUENCE [LARGE SCALE GENOMIC DNA]</scope>
    <source>
        <strain evidence="5 6">CBS 100239</strain>
    </source>
</reference>
<dbReference type="Pfam" id="PF00076">
    <property type="entry name" value="RRM_1"/>
    <property type="match status" value="2"/>
</dbReference>
<feature type="region of interest" description="Disordered" evidence="3">
    <location>
        <begin position="1"/>
        <end position="229"/>
    </location>
</feature>
<dbReference type="STRING" id="1163406.A0A0L0N5Y6"/>
<dbReference type="GO" id="GO:0032040">
    <property type="term" value="C:small-subunit processome"/>
    <property type="evidence" value="ECO:0007669"/>
    <property type="project" value="EnsemblFungi"/>
</dbReference>
<evidence type="ECO:0000259" key="4">
    <source>
        <dbReference type="PROSITE" id="PS50102"/>
    </source>
</evidence>
<feature type="compositionally biased region" description="Basic and acidic residues" evidence="3">
    <location>
        <begin position="212"/>
        <end position="227"/>
    </location>
</feature>
<feature type="compositionally biased region" description="Acidic residues" evidence="3">
    <location>
        <begin position="109"/>
        <end position="119"/>
    </location>
</feature>
<dbReference type="InterPro" id="IPR035979">
    <property type="entry name" value="RBD_domain_sf"/>
</dbReference>
<dbReference type="PROSITE" id="PS50102">
    <property type="entry name" value="RRM"/>
    <property type="match status" value="2"/>
</dbReference>
<feature type="region of interest" description="Disordered" evidence="3">
    <location>
        <begin position="419"/>
        <end position="488"/>
    </location>
</feature>
<sequence length="488" mass="50892">MAKTKTKESKKAQPSKPIAAKAEAVTKSSKTKEVAKPAAKKLAKEELKKKKVVEPESSNSEEEEEEEDSSESDSDAGDSSDSESEQKITKKPAVNGKAKAKAAAAAADSDSDSDSESEEETVKKPVANGKAKAAATDSDSDSDSDSEEAAKPETNGTSKAAAADSSDSSDSSDSDDDKPAAKKDESDDSEDDSDDSVSETEEAAPSSKKRKAETEIDATPKKAKTDENAQAATTLFAGSLSWGINDDSLYEAFKDFEGLASARVVTDKLSGRSRGFGYVDFNDSESATKAYEAMQGKELDGRAINLDYANAKPTDANPQARAADRAKKHGDSVSPESDTLFVGNLPFDVDQDSVHQFFSDVREPTSVRLPTDPDSGNLKGFGYVSFTSVEDAKHVFQELNGAPIGTGRMSRNVRLDFASARPPREGGGGGFGGGFSGGRGRGGRGGGRGGDRGRGGRGRGGDRGRGGGRGGFSRGGGSSFSGSKISFD</sequence>
<evidence type="ECO:0000256" key="1">
    <source>
        <dbReference type="ARBA" id="ARBA00022884"/>
    </source>
</evidence>
<keyword evidence="6" id="KW-1185">Reference proteome</keyword>
<dbReference type="Proteomes" id="UP000036947">
    <property type="component" value="Unassembled WGS sequence"/>
</dbReference>
<feature type="compositionally biased region" description="Basic and acidic residues" evidence="3">
    <location>
        <begin position="1"/>
        <end position="11"/>
    </location>
</feature>
<feature type="domain" description="RRM" evidence="4">
    <location>
        <begin position="233"/>
        <end position="311"/>
    </location>
</feature>
<name>A0A0L0N5Y6_TOLOC</name>
<dbReference type="InterPro" id="IPR012677">
    <property type="entry name" value="Nucleotide-bd_a/b_plait_sf"/>
</dbReference>
<feature type="compositionally biased region" description="Basic and acidic residues" evidence="3">
    <location>
        <begin position="322"/>
        <end position="331"/>
    </location>
</feature>
<dbReference type="GO" id="GO:0006310">
    <property type="term" value="P:DNA recombination"/>
    <property type="evidence" value="ECO:0007669"/>
    <property type="project" value="EnsemblFungi"/>
</dbReference>
<feature type="compositionally biased region" description="Acidic residues" evidence="3">
    <location>
        <begin position="59"/>
        <end position="83"/>
    </location>
</feature>
<evidence type="ECO:0000256" key="2">
    <source>
        <dbReference type="PROSITE-ProRule" id="PRU00176"/>
    </source>
</evidence>
<dbReference type="SMART" id="SM00360">
    <property type="entry name" value="RRM"/>
    <property type="match status" value="2"/>
</dbReference>
<dbReference type="Gene3D" id="3.30.70.330">
    <property type="match status" value="2"/>
</dbReference>
<feature type="compositionally biased region" description="Basic and acidic residues" evidence="3">
    <location>
        <begin position="42"/>
        <end position="54"/>
    </location>
</feature>
<dbReference type="EMBL" id="LFRF01000018">
    <property type="protein sequence ID" value="KND89487.1"/>
    <property type="molecule type" value="Genomic_DNA"/>
</dbReference>
<organism evidence="5 6">
    <name type="scientific">Tolypocladium ophioglossoides (strain CBS 100239)</name>
    <name type="common">Snaketongue truffleclub</name>
    <name type="synonym">Elaphocordyceps ophioglossoides</name>
    <dbReference type="NCBI Taxonomy" id="1163406"/>
    <lineage>
        <taxon>Eukaryota</taxon>
        <taxon>Fungi</taxon>
        <taxon>Dikarya</taxon>
        <taxon>Ascomycota</taxon>
        <taxon>Pezizomycotina</taxon>
        <taxon>Sordariomycetes</taxon>
        <taxon>Hypocreomycetidae</taxon>
        <taxon>Hypocreales</taxon>
        <taxon>Ophiocordycipitaceae</taxon>
        <taxon>Tolypocladium</taxon>
    </lineage>
</organism>
<dbReference type="GO" id="GO:0005635">
    <property type="term" value="C:nuclear envelope"/>
    <property type="evidence" value="ECO:0007669"/>
    <property type="project" value="EnsemblFungi"/>
</dbReference>
<evidence type="ECO:0000313" key="6">
    <source>
        <dbReference type="Proteomes" id="UP000036947"/>
    </source>
</evidence>
<feature type="compositionally biased region" description="Gly residues" evidence="3">
    <location>
        <begin position="467"/>
        <end position="479"/>
    </location>
</feature>
<evidence type="ECO:0000313" key="5">
    <source>
        <dbReference type="EMBL" id="KND89487.1"/>
    </source>
</evidence>
<dbReference type="GO" id="GO:0051880">
    <property type="term" value="F:G-quadruplex DNA binding"/>
    <property type="evidence" value="ECO:0007669"/>
    <property type="project" value="EnsemblFungi"/>
</dbReference>
<comment type="caution">
    <text evidence="5">The sequence shown here is derived from an EMBL/GenBank/DDBJ whole genome shotgun (WGS) entry which is preliminary data.</text>
</comment>
<feature type="compositionally biased region" description="Acidic residues" evidence="3">
    <location>
        <begin position="138"/>
        <end position="147"/>
    </location>
</feature>
<keyword evidence="1 2" id="KW-0694">RNA-binding</keyword>
<feature type="compositionally biased region" description="Basic and acidic residues" evidence="3">
    <location>
        <begin position="449"/>
        <end position="465"/>
    </location>
</feature>
<dbReference type="GO" id="GO:0008139">
    <property type="term" value="F:nuclear localization sequence binding"/>
    <property type="evidence" value="ECO:0007669"/>
    <property type="project" value="EnsemblFungi"/>
</dbReference>
<proteinExistence type="predicted"/>
<dbReference type="GO" id="GO:0051276">
    <property type="term" value="P:chromosome organization"/>
    <property type="evidence" value="ECO:0007669"/>
    <property type="project" value="EnsemblFungi"/>
</dbReference>
<dbReference type="GO" id="GO:0043047">
    <property type="term" value="F:single-stranded telomeric DNA binding"/>
    <property type="evidence" value="ECO:0007669"/>
    <property type="project" value="EnsemblFungi"/>
</dbReference>
<accession>A0A0L0N5Y6</accession>
<protein>
    <submittedName>
        <fullName evidence="5">Nuclear localization sequence-binding protein</fullName>
    </submittedName>
</protein>
<dbReference type="InterPro" id="IPR000504">
    <property type="entry name" value="RRM_dom"/>
</dbReference>
<dbReference type="SUPFAM" id="SSF54928">
    <property type="entry name" value="RNA-binding domain, RBD"/>
    <property type="match status" value="2"/>
</dbReference>
<feature type="compositionally biased region" description="Acidic residues" evidence="3">
    <location>
        <begin position="186"/>
        <end position="202"/>
    </location>
</feature>
<dbReference type="OrthoDB" id="439808at2759"/>
<feature type="compositionally biased region" description="Gly residues" evidence="3">
    <location>
        <begin position="425"/>
        <end position="448"/>
    </location>
</feature>